<dbReference type="OrthoDB" id="4062651at2759"/>
<accession>A0A0H2SDH4</accession>
<protein>
    <submittedName>
        <fullName evidence="2">Kinase-like protein</fullName>
    </submittedName>
</protein>
<dbReference type="Proteomes" id="UP000053477">
    <property type="component" value="Unassembled WGS sequence"/>
</dbReference>
<reference evidence="2 3" key="1">
    <citation type="submission" date="2015-04" db="EMBL/GenBank/DDBJ databases">
        <title>Complete genome sequence of Schizopora paradoxa KUC8140, a cosmopolitan wood degrader in East Asia.</title>
        <authorList>
            <consortium name="DOE Joint Genome Institute"/>
            <person name="Min B."/>
            <person name="Park H."/>
            <person name="Jang Y."/>
            <person name="Kim J.-J."/>
            <person name="Kim K.H."/>
            <person name="Pangilinan J."/>
            <person name="Lipzen A."/>
            <person name="Riley R."/>
            <person name="Grigoriev I.V."/>
            <person name="Spatafora J.W."/>
            <person name="Choi I.-G."/>
        </authorList>
    </citation>
    <scope>NUCLEOTIDE SEQUENCE [LARGE SCALE GENOMIC DNA]</scope>
    <source>
        <strain evidence="2 3">KUC8140</strain>
    </source>
</reference>
<keyword evidence="2" id="KW-0808">Transferase</keyword>
<dbReference type="InterPro" id="IPR011009">
    <property type="entry name" value="Kinase-like_dom_sf"/>
</dbReference>
<dbReference type="InterPro" id="IPR051681">
    <property type="entry name" value="Ser/Thr_Kinases-Pseudokinases"/>
</dbReference>
<dbReference type="InterPro" id="IPR000719">
    <property type="entry name" value="Prot_kinase_dom"/>
</dbReference>
<dbReference type="PROSITE" id="PS50011">
    <property type="entry name" value="PROTEIN_KINASE_DOM"/>
    <property type="match status" value="1"/>
</dbReference>
<dbReference type="PANTHER" id="PTHR44329">
    <property type="entry name" value="SERINE/THREONINE-PROTEIN KINASE TNNI3K-RELATED"/>
    <property type="match status" value="1"/>
</dbReference>
<dbReference type="Gene3D" id="1.10.510.10">
    <property type="entry name" value="Transferase(Phosphotransferase) domain 1"/>
    <property type="match status" value="1"/>
</dbReference>
<dbReference type="Pfam" id="PF07714">
    <property type="entry name" value="PK_Tyr_Ser-Thr"/>
    <property type="match status" value="1"/>
</dbReference>
<dbReference type="SUPFAM" id="SSF56112">
    <property type="entry name" value="Protein kinase-like (PK-like)"/>
    <property type="match status" value="1"/>
</dbReference>
<keyword evidence="2" id="KW-0418">Kinase</keyword>
<dbReference type="AlphaFoldDB" id="A0A0H2SDH4"/>
<name>A0A0H2SDH4_9AGAM</name>
<dbReference type="GO" id="GO:0004674">
    <property type="term" value="F:protein serine/threonine kinase activity"/>
    <property type="evidence" value="ECO:0007669"/>
    <property type="project" value="TreeGrafter"/>
</dbReference>
<dbReference type="EMBL" id="KQ085884">
    <property type="protein sequence ID" value="KLO19808.1"/>
    <property type="molecule type" value="Genomic_DNA"/>
</dbReference>
<evidence type="ECO:0000259" key="1">
    <source>
        <dbReference type="PROSITE" id="PS50011"/>
    </source>
</evidence>
<dbReference type="STRING" id="27342.A0A0H2SDH4"/>
<sequence>MNTGQTSQAPEAIVPGWPAATPCPLDIVDSTLIIRRVLGRNPLLNLTGFVKVDPLNPKAECGGFGDVYRGLYTHPLTGDAVEVAVKRCRCNGDSPRYKTQKGIAREMRIWSELDHPNITPFLGYIVEGSRPSFVSEWMKDGSLRSYLRRLNRVESVSIVRGYILQVVLLIDSPHRYWILHADWRTCIDNILVTWDKHAVLTDFGISCMDTISSGYSTSSFSGSTRWQAVELFSLTGDPQFTTQTDVWAFGMTVYEILTKRMPYAKVVLVGRVIRFITEGVLPEKPAFSKNPVDGMIEEFMWSLCEDCWKTDPIERPTMRDLEDRIRFFKELELRV</sequence>
<organism evidence="2 3">
    <name type="scientific">Schizopora paradoxa</name>
    <dbReference type="NCBI Taxonomy" id="27342"/>
    <lineage>
        <taxon>Eukaryota</taxon>
        <taxon>Fungi</taxon>
        <taxon>Dikarya</taxon>
        <taxon>Basidiomycota</taxon>
        <taxon>Agaricomycotina</taxon>
        <taxon>Agaricomycetes</taxon>
        <taxon>Hymenochaetales</taxon>
        <taxon>Schizoporaceae</taxon>
        <taxon>Schizopora</taxon>
    </lineage>
</organism>
<evidence type="ECO:0000313" key="2">
    <source>
        <dbReference type="EMBL" id="KLO19808.1"/>
    </source>
</evidence>
<dbReference type="InterPro" id="IPR001245">
    <property type="entry name" value="Ser-Thr/Tyr_kinase_cat_dom"/>
</dbReference>
<dbReference type="GO" id="GO:0005524">
    <property type="term" value="F:ATP binding"/>
    <property type="evidence" value="ECO:0007669"/>
    <property type="project" value="InterPro"/>
</dbReference>
<feature type="domain" description="Protein kinase" evidence="1">
    <location>
        <begin position="53"/>
        <end position="328"/>
    </location>
</feature>
<dbReference type="InParanoid" id="A0A0H2SDH4"/>
<keyword evidence="3" id="KW-1185">Reference proteome</keyword>
<proteinExistence type="predicted"/>
<evidence type="ECO:0000313" key="3">
    <source>
        <dbReference type="Proteomes" id="UP000053477"/>
    </source>
</evidence>
<gene>
    <name evidence="2" type="ORF">SCHPADRAFT_817556</name>
</gene>